<dbReference type="EMBL" id="CP127295">
    <property type="protein sequence ID" value="WIX99269.1"/>
    <property type="molecule type" value="Genomic_DNA"/>
</dbReference>
<name>A0A9Y2JIR9_9PSEU</name>
<dbReference type="AlphaFoldDB" id="A0A9Y2JIR9"/>
<evidence type="ECO:0000313" key="1">
    <source>
        <dbReference type="EMBL" id="WIX99269.1"/>
    </source>
</evidence>
<keyword evidence="2" id="KW-1185">Reference proteome</keyword>
<protein>
    <submittedName>
        <fullName evidence="1">Uncharacterized protein</fullName>
    </submittedName>
</protein>
<dbReference type="RefSeq" id="WP_285995752.1">
    <property type="nucleotide sequence ID" value="NZ_CP127295.1"/>
</dbReference>
<dbReference type="Proteomes" id="UP001239397">
    <property type="component" value="Chromosome"/>
</dbReference>
<gene>
    <name evidence="1" type="ORF">QRX60_35190</name>
</gene>
<proteinExistence type="predicted"/>
<accession>A0A9Y2JIR9</accession>
<dbReference type="KEGG" id="amog:QRX60_35190"/>
<organism evidence="1 2">
    <name type="scientific">Amycolatopsis mongoliensis</name>
    <dbReference type="NCBI Taxonomy" id="715475"/>
    <lineage>
        <taxon>Bacteria</taxon>
        <taxon>Bacillati</taxon>
        <taxon>Actinomycetota</taxon>
        <taxon>Actinomycetes</taxon>
        <taxon>Pseudonocardiales</taxon>
        <taxon>Pseudonocardiaceae</taxon>
        <taxon>Amycolatopsis</taxon>
    </lineage>
</organism>
<reference evidence="1 2" key="1">
    <citation type="submission" date="2023-06" db="EMBL/GenBank/DDBJ databases">
        <authorList>
            <person name="Oyuntsetseg B."/>
            <person name="Kim S.B."/>
        </authorList>
    </citation>
    <scope>NUCLEOTIDE SEQUENCE [LARGE SCALE GENOMIC DNA]</scope>
    <source>
        <strain evidence="1 2">4-36</strain>
    </source>
</reference>
<evidence type="ECO:0000313" key="2">
    <source>
        <dbReference type="Proteomes" id="UP001239397"/>
    </source>
</evidence>
<sequence length="164" mass="17932">MKKQGTWSRTDKIARWSLVVSVAALLLAATPLIGDWIAWLREPAASISSLDQNATLIGENQKISGRADHLPKDGDLWLIVRTADPGDWYPQQKLEVSSDGIWNGEFDLGTPGRFQLSIYLADRESSGVLANSVETLEKNGFTKGVVSLPTQLVLMDSRAVIRAA</sequence>